<dbReference type="EMBL" id="AE004439">
    <property type="protein sequence ID" value="AAK02851.1"/>
    <property type="molecule type" value="Genomic_DNA"/>
</dbReference>
<feature type="transmembrane region" description="Helical" evidence="1">
    <location>
        <begin position="15"/>
        <end position="39"/>
    </location>
</feature>
<feature type="transmembrane region" description="Helical" evidence="1">
    <location>
        <begin position="45"/>
        <end position="66"/>
    </location>
</feature>
<dbReference type="OrthoDB" id="9904786at2"/>
<dbReference type="EnsemblBacteria" id="AAK02851">
    <property type="protein sequence ID" value="AAK02851"/>
    <property type="gene ID" value="PM0767"/>
</dbReference>
<proteinExistence type="predicted"/>
<keyword evidence="1" id="KW-0812">Transmembrane</keyword>
<name>Q9CMP8_PASMU</name>
<gene>
    <name evidence="2" type="ordered locus">PM0767</name>
</gene>
<protein>
    <submittedName>
        <fullName evidence="2">Uncharacterized protein</fullName>
    </submittedName>
</protein>
<dbReference type="HOGENOM" id="CLU_2937504_0_0_6"/>
<dbReference type="AlphaFoldDB" id="Q9CMP8"/>
<evidence type="ECO:0000256" key="1">
    <source>
        <dbReference type="SAM" id="Phobius"/>
    </source>
</evidence>
<reference evidence="2 3" key="1">
    <citation type="journal article" date="2001" name="Proc. Natl. Acad. Sci. U.S.A.">
        <title>Complete genomic sequence of Pasteurella multocida Pm70.</title>
        <authorList>
            <person name="May B.J."/>
            <person name="Zhang Q."/>
            <person name="Li L.L."/>
            <person name="Paustian M.L."/>
            <person name="Whittam T.S."/>
            <person name="Kapur V."/>
        </authorList>
    </citation>
    <scope>NUCLEOTIDE SEQUENCE [LARGE SCALE GENOMIC DNA]</scope>
    <source>
        <strain evidence="2 3">Pm70</strain>
    </source>
</reference>
<keyword evidence="3" id="KW-1185">Reference proteome</keyword>
<accession>Q9CMP8</accession>
<organism evidence="2 3">
    <name type="scientific">Pasteurella multocida (strain Pm70)</name>
    <dbReference type="NCBI Taxonomy" id="272843"/>
    <lineage>
        <taxon>Bacteria</taxon>
        <taxon>Pseudomonadati</taxon>
        <taxon>Pseudomonadota</taxon>
        <taxon>Gammaproteobacteria</taxon>
        <taxon>Pasteurellales</taxon>
        <taxon>Pasteurellaceae</taxon>
        <taxon>Pasteurella</taxon>
    </lineage>
</organism>
<dbReference type="KEGG" id="pmu:PM0767"/>
<dbReference type="Proteomes" id="UP000000809">
    <property type="component" value="Chromosome"/>
</dbReference>
<evidence type="ECO:0000313" key="3">
    <source>
        <dbReference type="Proteomes" id="UP000000809"/>
    </source>
</evidence>
<keyword evidence="1" id="KW-1133">Transmembrane helix</keyword>
<dbReference type="RefSeq" id="WP_005754187.1">
    <property type="nucleotide sequence ID" value="NC_002663.1"/>
</dbReference>
<sequence length="70" mass="7996">MREIKFLFDFVVKSVGYFLIIFLIVLIPLGLLTSSFIYFDINLSWWGVIALGLLGGFIVNVAINVVKNWK</sequence>
<evidence type="ECO:0000313" key="2">
    <source>
        <dbReference type="EMBL" id="AAK02851.1"/>
    </source>
</evidence>
<keyword evidence="1" id="KW-0472">Membrane</keyword>